<dbReference type="GeneID" id="53316789"/>
<dbReference type="STRING" id="1549855.AY555_06420"/>
<name>A0A143DDP4_9PROT</name>
<sequence>MKTAAHLVEEAALHGFRIARLLNANGTWQAAFRDDNGAVFAGSGGTLEAALYDALGNALTTGVKRGAGEA</sequence>
<evidence type="ECO:0000313" key="2">
    <source>
        <dbReference type="Proteomes" id="UP000076066"/>
    </source>
</evidence>
<keyword evidence="2" id="KW-1185">Reference proteome</keyword>
<organism evidence="1 2">
    <name type="scientific">Haematospirillum jordaniae</name>
    <dbReference type="NCBI Taxonomy" id="1549855"/>
    <lineage>
        <taxon>Bacteria</taxon>
        <taxon>Pseudomonadati</taxon>
        <taxon>Pseudomonadota</taxon>
        <taxon>Alphaproteobacteria</taxon>
        <taxon>Rhodospirillales</taxon>
        <taxon>Novispirillaceae</taxon>
        <taxon>Haematospirillum</taxon>
    </lineage>
</organism>
<dbReference type="EMBL" id="CP014525">
    <property type="protein sequence ID" value="AMW34871.1"/>
    <property type="molecule type" value="Genomic_DNA"/>
</dbReference>
<proteinExistence type="predicted"/>
<reference evidence="1 2" key="1">
    <citation type="submission" date="2016-02" db="EMBL/GenBank/DDBJ databases">
        <title>Complete Genome of H5569, the type strain of the newly described species Haematospirillium jordaniae.</title>
        <authorList>
            <person name="Nicholson A.C."/>
            <person name="Humrighouse B.W."/>
            <person name="Loparov V."/>
            <person name="McQuiston J.R."/>
        </authorList>
    </citation>
    <scope>NUCLEOTIDE SEQUENCE [LARGE SCALE GENOMIC DNA]</scope>
    <source>
        <strain evidence="1 2">H5569</strain>
    </source>
</reference>
<protein>
    <submittedName>
        <fullName evidence="1">Uncharacterized protein</fullName>
    </submittedName>
</protein>
<gene>
    <name evidence="1" type="ORF">AY555_06420</name>
</gene>
<accession>A0A143DDP4</accession>
<dbReference type="KEGG" id="hjo:AY555_06420"/>
<evidence type="ECO:0000313" key="1">
    <source>
        <dbReference type="EMBL" id="AMW34871.1"/>
    </source>
</evidence>
<dbReference type="RefSeq" id="WP_066134926.1">
    <property type="nucleotide sequence ID" value="NZ_CP014525.1"/>
</dbReference>
<dbReference type="AlphaFoldDB" id="A0A143DDP4"/>
<dbReference type="Proteomes" id="UP000076066">
    <property type="component" value="Chromosome"/>
</dbReference>